<organism evidence="4 5">
    <name type="scientific">Desulfobulbus propionicus (strain ATCC 33891 / DSM 2032 / VKM B-1956 / 1pr3)</name>
    <dbReference type="NCBI Taxonomy" id="577650"/>
    <lineage>
        <taxon>Bacteria</taxon>
        <taxon>Pseudomonadati</taxon>
        <taxon>Thermodesulfobacteriota</taxon>
        <taxon>Desulfobulbia</taxon>
        <taxon>Desulfobulbales</taxon>
        <taxon>Desulfobulbaceae</taxon>
        <taxon>Desulfobulbus</taxon>
    </lineage>
</organism>
<feature type="compositionally biased region" description="Low complexity" evidence="1">
    <location>
        <begin position="45"/>
        <end position="59"/>
    </location>
</feature>
<sequence>MHRSALNTALFLASALLLFCAGCSPTKHSAATQQSPPTQAHRPTADATDPAAAASTAGEAAREASASPVCASPEQLLNSERNRDACYHLRPAKTMVVKKTVKQSRPSNKASKKTAGKTTKGKAAKVAVKQKKKAAAATTRVVTTRTVGLCQPQSLIYARCRTGITTCRLGNTSPVQWFACARANSATSAMPAAGSVIVLDANTGRNMPTGHPAYVEEVRNNPDGTWTLRISHTNYDRQCHLDQDATVLFDPRRMTASFESGPWGPWAKNLKVLGFILR</sequence>
<evidence type="ECO:0000259" key="3">
    <source>
        <dbReference type="PROSITE" id="PS50911"/>
    </source>
</evidence>
<protein>
    <recommendedName>
        <fullName evidence="3">Peptidase C51 domain-containing protein</fullName>
    </recommendedName>
</protein>
<keyword evidence="2" id="KW-0732">Signal</keyword>
<dbReference type="Proteomes" id="UP000006365">
    <property type="component" value="Chromosome"/>
</dbReference>
<feature type="chain" id="PRO_5030935038" description="Peptidase C51 domain-containing protein" evidence="2">
    <location>
        <begin position="31"/>
        <end position="278"/>
    </location>
</feature>
<feature type="compositionally biased region" description="Polar residues" evidence="1">
    <location>
        <begin position="28"/>
        <end position="38"/>
    </location>
</feature>
<keyword evidence="5" id="KW-1185">Reference proteome</keyword>
<dbReference type="PROSITE" id="PS50911">
    <property type="entry name" value="CHAP"/>
    <property type="match status" value="1"/>
</dbReference>
<dbReference type="SUPFAM" id="SSF54001">
    <property type="entry name" value="Cysteine proteinases"/>
    <property type="match status" value="1"/>
</dbReference>
<feature type="domain" description="Peptidase C51" evidence="3">
    <location>
        <begin position="135"/>
        <end position="277"/>
    </location>
</feature>
<feature type="compositionally biased region" description="Basic residues" evidence="1">
    <location>
        <begin position="110"/>
        <end position="121"/>
    </location>
</feature>
<evidence type="ECO:0000256" key="1">
    <source>
        <dbReference type="SAM" id="MobiDB-lite"/>
    </source>
</evidence>
<evidence type="ECO:0000256" key="2">
    <source>
        <dbReference type="SAM" id="SignalP"/>
    </source>
</evidence>
<feature type="signal peptide" evidence="2">
    <location>
        <begin position="1"/>
        <end position="30"/>
    </location>
</feature>
<dbReference type="InterPro" id="IPR007921">
    <property type="entry name" value="CHAP_dom"/>
</dbReference>
<gene>
    <name evidence="4" type="ordered locus">Despr_0914</name>
</gene>
<evidence type="ECO:0000313" key="5">
    <source>
        <dbReference type="Proteomes" id="UP000006365"/>
    </source>
</evidence>
<reference evidence="4 5" key="1">
    <citation type="journal article" date="2011" name="Stand. Genomic Sci.">
        <title>Complete genome sequence of Desulfobulbus propionicus type strain (1pr3).</title>
        <authorList>
            <person name="Pagani I."/>
            <person name="Lapidus A."/>
            <person name="Nolan M."/>
            <person name="Lucas S."/>
            <person name="Hammon N."/>
            <person name="Deshpande S."/>
            <person name="Cheng J.F."/>
            <person name="Chertkov O."/>
            <person name="Davenport K."/>
            <person name="Tapia R."/>
            <person name="Han C."/>
            <person name="Goodwin L."/>
            <person name="Pitluck S."/>
            <person name="Liolios K."/>
            <person name="Mavromatis K."/>
            <person name="Ivanova N."/>
            <person name="Mikhailova N."/>
            <person name="Pati A."/>
            <person name="Chen A."/>
            <person name="Palaniappan K."/>
            <person name="Land M."/>
            <person name="Hauser L."/>
            <person name="Chang Y.J."/>
            <person name="Jeffries C.D."/>
            <person name="Detter J.C."/>
            <person name="Brambilla E."/>
            <person name="Kannan K.P."/>
            <person name="Djao O.D."/>
            <person name="Rohde M."/>
            <person name="Pukall R."/>
            <person name="Spring S."/>
            <person name="Goker M."/>
            <person name="Sikorski J."/>
            <person name="Woyke T."/>
            <person name="Bristow J."/>
            <person name="Eisen J.A."/>
            <person name="Markowitz V."/>
            <person name="Hugenholtz P."/>
            <person name="Kyrpides N.C."/>
            <person name="Klenk H.P."/>
        </authorList>
    </citation>
    <scope>NUCLEOTIDE SEQUENCE [LARGE SCALE GENOMIC DNA]</scope>
    <source>
        <strain evidence="5">ATCC 33891 / DSM 2032 / 1pr3</strain>
    </source>
</reference>
<dbReference type="InterPro" id="IPR038765">
    <property type="entry name" value="Papain-like_cys_pep_sf"/>
</dbReference>
<proteinExistence type="predicted"/>
<dbReference type="RefSeq" id="WP_015723632.1">
    <property type="nucleotide sequence ID" value="NC_014972.1"/>
</dbReference>
<accession>A0A7U3YKJ8</accession>
<name>A0A7U3YKJ8_DESPD</name>
<dbReference type="AlphaFoldDB" id="A0A7U3YKJ8"/>
<feature type="region of interest" description="Disordered" evidence="1">
    <location>
        <begin position="28"/>
        <end position="59"/>
    </location>
</feature>
<evidence type="ECO:0000313" key="4">
    <source>
        <dbReference type="EMBL" id="ADW17088.1"/>
    </source>
</evidence>
<dbReference type="Gene3D" id="3.90.1720.10">
    <property type="entry name" value="endopeptidase domain like (from Nostoc punctiforme)"/>
    <property type="match status" value="1"/>
</dbReference>
<feature type="region of interest" description="Disordered" evidence="1">
    <location>
        <begin position="97"/>
        <end position="121"/>
    </location>
</feature>
<dbReference type="EMBL" id="CP002364">
    <property type="protein sequence ID" value="ADW17088.1"/>
    <property type="molecule type" value="Genomic_DNA"/>
</dbReference>
<dbReference type="KEGG" id="dpr:Despr_0914"/>